<evidence type="ECO:0008006" key="3">
    <source>
        <dbReference type="Google" id="ProtNLM"/>
    </source>
</evidence>
<reference evidence="1" key="1">
    <citation type="submission" date="2023-06" db="EMBL/GenBank/DDBJ databases">
        <title>Acute promotion of culturable opportunistic pathogens and persistent increase of antibiotic resistance following antibiotic exposure in mouse gut microbiota.</title>
        <authorList>
            <person name="Li L."/>
            <person name="Wang B."/>
            <person name="Sun Y."/>
            <person name="Wang M."/>
            <person name="Xu H."/>
        </authorList>
    </citation>
    <scope>NUCLEOTIDE SEQUENCE</scope>
    <source>
        <strain evidence="1">EPA10_1</strain>
    </source>
</reference>
<accession>A0AAW7CIG8</accession>
<dbReference type="AlphaFoldDB" id="A0AAW7CIG8"/>
<dbReference type="GeneID" id="83611274"/>
<protein>
    <recommendedName>
        <fullName evidence="3">Phage protein</fullName>
    </recommendedName>
</protein>
<sequence length="114" mass="13446">MTENEWLDGLRGLPDEAILKLHFSLQEKIKKHYKMRDKANNLNKAIEYCKQQIALSPLAISALKRNQAMYNDGEFFAPSHYGYKQYSVILKKKKDLDELDRIKKKMINEGWRIS</sequence>
<name>A0AAW7CIG8_9GAMM</name>
<comment type="caution">
    <text evidence="1">The sequence shown here is derived from an EMBL/GenBank/DDBJ whole genome shotgun (WGS) entry which is preliminary data.</text>
</comment>
<evidence type="ECO:0000313" key="2">
    <source>
        <dbReference type="Proteomes" id="UP001224739"/>
    </source>
</evidence>
<dbReference type="Proteomes" id="UP001224739">
    <property type="component" value="Unassembled WGS sequence"/>
</dbReference>
<evidence type="ECO:0000313" key="1">
    <source>
        <dbReference type="EMBL" id="MDL5353577.1"/>
    </source>
</evidence>
<gene>
    <name evidence="1" type="ORF">QSH02_01810</name>
</gene>
<dbReference type="EMBL" id="JASVWL010000001">
    <property type="protein sequence ID" value="MDL5353577.1"/>
    <property type="molecule type" value="Genomic_DNA"/>
</dbReference>
<proteinExistence type="predicted"/>
<dbReference type="RefSeq" id="WP_004247771.1">
    <property type="nucleotide sequence ID" value="NZ_JASVWJ010000001.1"/>
</dbReference>
<organism evidence="1 2">
    <name type="scientific">Proteus faecis</name>
    <dbReference type="NCBI Taxonomy" id="2050967"/>
    <lineage>
        <taxon>Bacteria</taxon>
        <taxon>Pseudomonadati</taxon>
        <taxon>Pseudomonadota</taxon>
        <taxon>Gammaproteobacteria</taxon>
        <taxon>Enterobacterales</taxon>
        <taxon>Morganellaceae</taxon>
        <taxon>Proteus</taxon>
    </lineage>
</organism>